<dbReference type="Proteomes" id="UP000244896">
    <property type="component" value="Chromosome"/>
</dbReference>
<organism evidence="1 2">
    <name type="scientific">Ereboglobus luteus</name>
    <dbReference type="NCBI Taxonomy" id="1796921"/>
    <lineage>
        <taxon>Bacteria</taxon>
        <taxon>Pseudomonadati</taxon>
        <taxon>Verrucomicrobiota</taxon>
        <taxon>Opitutia</taxon>
        <taxon>Opitutales</taxon>
        <taxon>Opitutaceae</taxon>
        <taxon>Ereboglobus</taxon>
    </lineage>
</organism>
<proteinExistence type="predicted"/>
<accession>A0A2U8E1H1</accession>
<evidence type="ECO:0000313" key="1">
    <source>
        <dbReference type="EMBL" id="AWI08635.1"/>
    </source>
</evidence>
<dbReference type="KEGG" id="elut:CKA38_04625"/>
<keyword evidence="2" id="KW-1185">Reference proteome</keyword>
<dbReference type="EMBL" id="CP023004">
    <property type="protein sequence ID" value="AWI08635.1"/>
    <property type="molecule type" value="Genomic_DNA"/>
</dbReference>
<sequence length="266" mass="28990">MCHLAFLYCSDTLLFPHGIVNTKITMKKAAILLLASLLSITGCQAPKSDTSQAGQRVPSSMGVVSILDDITVKTTGVNAVWGTPTGMTFPEFGNRVNAEIGQCLELKGYSTTLVTLPEDQLKRMHDDTDPVDVFLKMLKEGIVNTEGVDAIILISPARSVDVVVREKYRNPIGAWATFYKVKSNPNRINVELCLRACAIDAKTHKILSHNISYGPSSIMLPKIQLSTPMNAAQPTDAQKTEMLEQLEGLIIKTVPILLKKVPSVAK</sequence>
<protein>
    <submittedName>
        <fullName evidence="1">Uncharacterized protein</fullName>
    </submittedName>
</protein>
<dbReference type="AlphaFoldDB" id="A0A2U8E1H1"/>
<reference evidence="1 2" key="1">
    <citation type="journal article" date="2018" name="Syst. Appl. Microbiol.">
        <title>Ereboglobus luteus gen. nov. sp. nov. from cockroach guts, and new insights into the oxygen relationship of the genera Opitutus and Didymococcus (Verrucomicrobia: Opitutaceae).</title>
        <authorList>
            <person name="Tegtmeier D."/>
            <person name="Belitz A."/>
            <person name="Radek R."/>
            <person name="Heimerl T."/>
            <person name="Brune A."/>
        </authorList>
    </citation>
    <scope>NUCLEOTIDE SEQUENCE [LARGE SCALE GENOMIC DNA]</scope>
    <source>
        <strain evidence="1 2">Ho45</strain>
    </source>
</reference>
<gene>
    <name evidence="1" type="ORF">CKA38_04625</name>
</gene>
<evidence type="ECO:0000313" key="2">
    <source>
        <dbReference type="Proteomes" id="UP000244896"/>
    </source>
</evidence>
<name>A0A2U8E1H1_9BACT</name>